<dbReference type="Gene3D" id="1.25.40.10">
    <property type="entry name" value="Tetratricopeptide repeat domain"/>
    <property type="match status" value="1"/>
</dbReference>
<evidence type="ECO:0000313" key="3">
    <source>
        <dbReference type="EMBL" id="GMI39303.1"/>
    </source>
</evidence>
<reference evidence="3 4" key="1">
    <citation type="journal article" date="2023" name="Commun. Biol.">
        <title>Genome analysis of Parmales, the sister group of diatoms, reveals the evolutionary specialization of diatoms from phago-mixotrophs to photoautotrophs.</title>
        <authorList>
            <person name="Ban H."/>
            <person name="Sato S."/>
            <person name="Yoshikawa S."/>
            <person name="Yamada K."/>
            <person name="Nakamura Y."/>
            <person name="Ichinomiya M."/>
            <person name="Sato N."/>
            <person name="Blanc-Mathieu R."/>
            <person name="Endo H."/>
            <person name="Kuwata A."/>
            <person name="Ogata H."/>
        </authorList>
    </citation>
    <scope>NUCLEOTIDE SEQUENCE [LARGE SCALE GENOMIC DNA]</scope>
</reference>
<feature type="region of interest" description="Disordered" evidence="2">
    <location>
        <begin position="611"/>
        <end position="638"/>
    </location>
</feature>
<dbReference type="Proteomes" id="UP001165060">
    <property type="component" value="Unassembled WGS sequence"/>
</dbReference>
<comment type="caution">
    <text evidence="3">The sequence shown here is derived from an EMBL/GenBank/DDBJ whole genome shotgun (WGS) entry which is preliminary data.</text>
</comment>
<feature type="compositionally biased region" description="Acidic residues" evidence="2">
    <location>
        <begin position="620"/>
        <end position="638"/>
    </location>
</feature>
<keyword evidence="1" id="KW-0802">TPR repeat</keyword>
<dbReference type="EMBL" id="BRYB01000867">
    <property type="protein sequence ID" value="GMI39303.1"/>
    <property type="molecule type" value="Genomic_DNA"/>
</dbReference>
<accession>A0ABQ6N401</accession>
<organism evidence="3 4">
    <name type="scientific">Tetraparma gracilis</name>
    <dbReference type="NCBI Taxonomy" id="2962635"/>
    <lineage>
        <taxon>Eukaryota</taxon>
        <taxon>Sar</taxon>
        <taxon>Stramenopiles</taxon>
        <taxon>Ochrophyta</taxon>
        <taxon>Bolidophyceae</taxon>
        <taxon>Parmales</taxon>
        <taxon>Triparmaceae</taxon>
        <taxon>Tetraparma</taxon>
    </lineage>
</organism>
<gene>
    <name evidence="3" type="ORF">TeGR_g14582</name>
</gene>
<keyword evidence="4" id="KW-1185">Reference proteome</keyword>
<protein>
    <submittedName>
        <fullName evidence="3">Uncharacterized protein</fullName>
    </submittedName>
</protein>
<dbReference type="PANTHER" id="PTHR12558">
    <property type="entry name" value="CELL DIVISION CYCLE 16,23,27"/>
    <property type="match status" value="1"/>
</dbReference>
<dbReference type="PANTHER" id="PTHR12558:SF36">
    <property type="entry name" value="ANAPHASE-PROMOTING COMPLEX SUBUNIT 7"/>
    <property type="match status" value="1"/>
</dbReference>
<evidence type="ECO:0000256" key="2">
    <source>
        <dbReference type="SAM" id="MobiDB-lite"/>
    </source>
</evidence>
<evidence type="ECO:0000256" key="1">
    <source>
        <dbReference type="ARBA" id="ARBA00022803"/>
    </source>
</evidence>
<evidence type="ECO:0000313" key="4">
    <source>
        <dbReference type="Proteomes" id="UP001165060"/>
    </source>
</evidence>
<name>A0ABQ6N401_9STRA</name>
<dbReference type="SUPFAM" id="SSF48452">
    <property type="entry name" value="TPR-like"/>
    <property type="match status" value="1"/>
</dbReference>
<dbReference type="InterPro" id="IPR011990">
    <property type="entry name" value="TPR-like_helical_dom_sf"/>
</dbReference>
<sequence>MASNISPLPFPAIPSAPPLNPHLVASAALAPLVSLLHRGSHPALLHLIPLSLASLDMDSPGSPLQAAHLAELAGDAHYHLREFQTAADCYARAEALTSKPTDHTGSHPGNHPGRPPSSPAHVSGSYATFKRALCRVAAFPHLPQHCTSANVAASVDVLEAEVLPALERVPKEHLSGPMAVFAARLQLLKYAHMAPDKPAGKASELVKAALSADPHSLLSLLPSDVLPILSEADLHSAFEAGLENFARRHPDADSSHLSALGASLVSAWYGDPVLLATLSDQFPQSVPLLRARLEAEPDKGGKVQILEAIRKLQPSNLHQMDEYAYLLYETNPTPPLSAAASANNDLPSVLSALSYSLLKISASSPVPWSAMALFILSPLPPCSPLALLPTLDYEENPKIPDQRQYSPPPLVAEKQEQLDLALSFVEKGIALSPTALGFLLRAKVLLRSPNREQEALGSLKKCAAANPSGAVKEACLEETVGCLLRLGETMEALATAKLTRGGPSGALAGIVYSHMQGRYSGKAVDLLTRSVKAGEVGLNALVLAQVHIAQGDAEAAAAVLRACLGAGGMDAYVHTKLGVCCAMAGAEQESLTYYHSALAIETDCAEAKEGLECLERGEGEGGDDEDDSMGDDEEDAME</sequence>
<proteinExistence type="predicted"/>
<feature type="region of interest" description="Disordered" evidence="2">
    <location>
        <begin position="98"/>
        <end position="123"/>
    </location>
</feature>